<organism evidence="2">
    <name type="scientific">Siphoviridae sp. ctmpG14</name>
    <dbReference type="NCBI Taxonomy" id="2825654"/>
    <lineage>
        <taxon>Viruses</taxon>
        <taxon>Duplodnaviria</taxon>
        <taxon>Heunggongvirae</taxon>
        <taxon>Uroviricota</taxon>
        <taxon>Caudoviricetes</taxon>
    </lineage>
</organism>
<feature type="transmembrane region" description="Helical" evidence="1">
    <location>
        <begin position="96"/>
        <end position="118"/>
    </location>
</feature>
<protein>
    <submittedName>
        <fullName evidence="2">Uncharacterized protein</fullName>
    </submittedName>
</protein>
<accession>A0A8S5PCT6</accession>
<keyword evidence="1" id="KW-0472">Membrane</keyword>
<evidence type="ECO:0000256" key="1">
    <source>
        <dbReference type="SAM" id="Phobius"/>
    </source>
</evidence>
<reference evidence="2" key="1">
    <citation type="journal article" date="2021" name="Proc. Natl. Acad. Sci. U.S.A.">
        <title>A Catalog of Tens of Thousands of Viruses from Human Metagenomes Reveals Hidden Associations with Chronic Diseases.</title>
        <authorList>
            <person name="Tisza M.J."/>
            <person name="Buck C.B."/>
        </authorList>
    </citation>
    <scope>NUCLEOTIDE SEQUENCE</scope>
    <source>
        <strain evidence="2">CtmpG14</strain>
    </source>
</reference>
<keyword evidence="1" id="KW-1133">Transmembrane helix</keyword>
<feature type="transmembrane region" description="Helical" evidence="1">
    <location>
        <begin position="130"/>
        <end position="150"/>
    </location>
</feature>
<name>A0A8S5PCT6_9CAUD</name>
<proteinExistence type="predicted"/>
<sequence length="159" mass="18650">MKLSWFECRFLAKKLQEIAKDPKATDYERLKCSELLPSFKRLADAPHSLDGRERDMEVPLETQLDEKIAELVSLESKIDKKTDTLEKVYANATKPFWMFFIDLVKLTLSISFACAICYTISKVVPQEWAIWMPIPIVALLGVWYLVQMYYESWLHGHWK</sequence>
<dbReference type="EMBL" id="BK015384">
    <property type="protein sequence ID" value="DAE04185.1"/>
    <property type="molecule type" value="Genomic_DNA"/>
</dbReference>
<evidence type="ECO:0000313" key="2">
    <source>
        <dbReference type="EMBL" id="DAE04185.1"/>
    </source>
</evidence>
<keyword evidence="1" id="KW-0812">Transmembrane</keyword>